<evidence type="ECO:0000259" key="1">
    <source>
        <dbReference type="Pfam" id="PF17194"/>
    </source>
</evidence>
<dbReference type="Pfam" id="PF11459">
    <property type="entry name" value="AbiEi_3"/>
    <property type="match status" value="1"/>
</dbReference>
<dbReference type="Pfam" id="PF17194">
    <property type="entry name" value="AbiEi_3_N"/>
    <property type="match status" value="1"/>
</dbReference>
<dbReference type="AlphaFoldDB" id="A0A3B1BBH3"/>
<name>A0A3B1BBH3_9ZZZZ</name>
<dbReference type="InterPro" id="IPR021561">
    <property type="entry name" value="AbiEi_3"/>
</dbReference>
<organism evidence="2">
    <name type="scientific">hydrothermal vent metagenome</name>
    <dbReference type="NCBI Taxonomy" id="652676"/>
    <lineage>
        <taxon>unclassified sequences</taxon>
        <taxon>metagenomes</taxon>
        <taxon>ecological metagenomes</taxon>
    </lineage>
</organism>
<proteinExistence type="predicted"/>
<protein>
    <submittedName>
        <fullName evidence="2">Ynd</fullName>
    </submittedName>
</protein>
<dbReference type="EMBL" id="UOFX01000046">
    <property type="protein sequence ID" value="VAX09274.1"/>
    <property type="molecule type" value="Genomic_DNA"/>
</dbReference>
<feature type="domain" description="Transcriptional regulator AbiEi antitoxin N-terminal" evidence="1">
    <location>
        <begin position="7"/>
        <end position="96"/>
    </location>
</feature>
<evidence type="ECO:0000313" key="2">
    <source>
        <dbReference type="EMBL" id="VAX09274.1"/>
    </source>
</evidence>
<reference evidence="2" key="1">
    <citation type="submission" date="2018-06" db="EMBL/GenBank/DDBJ databases">
        <authorList>
            <person name="Zhirakovskaya E."/>
        </authorList>
    </citation>
    <scope>NUCLEOTIDE SEQUENCE</scope>
</reference>
<dbReference type="InterPro" id="IPR033455">
    <property type="entry name" value="AbiEi_3_N"/>
</dbReference>
<gene>
    <name evidence="2" type="ORF">MNBD_GAMMA26-361</name>
</gene>
<sequence>MTMQSGKKLNWLDRELPEGLVVDAAWLEAHGYSRSLRSQYVAAGWLEQPTRGVFRRPRGSLSWEQVVISLQAVLHIPVSVGGRTALELQGYAHYLSQSPQVIQLYGDTKLPGWVPKLSAGVNFEFHNRTRFLPRIDQTKGKLSLSAHVLDESGNTQPGALRITRWGQWNWPLVISTPERAILELLDELPNKETFHLVDVMMEGLVNVSPRRMQQLLEAATSIKVKRLFFFFADRHRHRWLDHVVRDKIDLGKGKRMIFKGGKLDPKYHITVPEDLNAVQ</sequence>
<accession>A0A3B1BBH3</accession>